<accession>A0A4V1LG50</accession>
<feature type="domain" description="Polymerase/histidinol phosphatase N-terminal" evidence="11">
    <location>
        <begin position="4"/>
        <end position="71"/>
    </location>
</feature>
<evidence type="ECO:0000256" key="7">
    <source>
        <dbReference type="ARBA" id="ARBA00022705"/>
    </source>
</evidence>
<dbReference type="NCBIfam" id="NF004226">
    <property type="entry name" value="PRK05673.1"/>
    <property type="match status" value="1"/>
</dbReference>
<evidence type="ECO:0000256" key="5">
    <source>
        <dbReference type="ARBA" id="ARBA00022679"/>
    </source>
</evidence>
<comment type="catalytic activity">
    <reaction evidence="10">
        <text>DNA(n) + a 2'-deoxyribonucleoside 5'-triphosphate = DNA(n+1) + diphosphate</text>
        <dbReference type="Rhea" id="RHEA:22508"/>
        <dbReference type="Rhea" id="RHEA-COMP:17339"/>
        <dbReference type="Rhea" id="RHEA-COMP:17340"/>
        <dbReference type="ChEBI" id="CHEBI:33019"/>
        <dbReference type="ChEBI" id="CHEBI:61560"/>
        <dbReference type="ChEBI" id="CHEBI:173112"/>
        <dbReference type="EC" id="2.7.7.7"/>
    </reaction>
</comment>
<dbReference type="EC" id="2.7.7.7" evidence="3"/>
<keyword evidence="5 12" id="KW-0808">Transferase</keyword>
<evidence type="ECO:0000256" key="1">
    <source>
        <dbReference type="ARBA" id="ARBA00004496"/>
    </source>
</evidence>
<name>A0A4V1LG50_9BACI</name>
<dbReference type="Pfam" id="PF01336">
    <property type="entry name" value="tRNA_anti-codon"/>
    <property type="match status" value="1"/>
</dbReference>
<evidence type="ECO:0000259" key="11">
    <source>
        <dbReference type="SMART" id="SM00481"/>
    </source>
</evidence>
<dbReference type="OrthoDB" id="9803237at2"/>
<comment type="subcellular location">
    <subcellularLocation>
        <location evidence="1">Cytoplasm</location>
    </subcellularLocation>
</comment>
<dbReference type="SMART" id="SM00481">
    <property type="entry name" value="POLIIIAc"/>
    <property type="match status" value="1"/>
</dbReference>
<evidence type="ECO:0000256" key="4">
    <source>
        <dbReference type="ARBA" id="ARBA00019114"/>
    </source>
</evidence>
<dbReference type="GO" id="GO:0005737">
    <property type="term" value="C:cytoplasm"/>
    <property type="evidence" value="ECO:0007669"/>
    <property type="project" value="UniProtKB-SubCell"/>
</dbReference>
<comment type="caution">
    <text evidence="12">The sequence shown here is derived from an EMBL/GenBank/DDBJ whole genome shotgun (WGS) entry which is preliminary data.</text>
</comment>
<dbReference type="RefSeq" id="WP_129079886.1">
    <property type="nucleotide sequence ID" value="NZ_QOUX01000046.1"/>
</dbReference>
<dbReference type="Gene3D" id="1.10.10.1600">
    <property type="entry name" value="Bacterial DNA polymerase III alpha subunit, thumb domain"/>
    <property type="match status" value="1"/>
</dbReference>
<reference evidence="12 13" key="1">
    <citation type="journal article" date="2019" name="Int. J. Syst. Evol. Microbiol.">
        <title>Anaerobacillus alkaliphilus sp. nov., a novel alkaliphilic and moderately halophilic bacterium.</title>
        <authorList>
            <person name="Borsodi A.K."/>
            <person name="Aszalos J.M."/>
            <person name="Bihari P."/>
            <person name="Nagy I."/>
            <person name="Schumann P."/>
            <person name="Sproer C."/>
            <person name="Kovacs A.L."/>
            <person name="Boka K."/>
            <person name="Dobosy P."/>
            <person name="Ovari M."/>
            <person name="Szili-Kovacs T."/>
            <person name="Toth E."/>
        </authorList>
    </citation>
    <scope>NUCLEOTIDE SEQUENCE [LARGE SCALE GENOMIC DNA]</scope>
    <source>
        <strain evidence="12 13">B16-10</strain>
    </source>
</reference>
<dbReference type="InterPro" id="IPR003141">
    <property type="entry name" value="Pol/His_phosphatase_N"/>
</dbReference>
<dbReference type="PANTHER" id="PTHR32294">
    <property type="entry name" value="DNA POLYMERASE III SUBUNIT ALPHA"/>
    <property type="match status" value="1"/>
</dbReference>
<dbReference type="InterPro" id="IPR004013">
    <property type="entry name" value="PHP_dom"/>
</dbReference>
<dbReference type="SUPFAM" id="SSF89550">
    <property type="entry name" value="PHP domain-like"/>
    <property type="match status" value="1"/>
</dbReference>
<protein>
    <recommendedName>
        <fullName evidence="4">DNA polymerase III subunit alpha</fullName>
        <ecNumber evidence="3">2.7.7.7</ecNumber>
    </recommendedName>
</protein>
<evidence type="ECO:0000256" key="9">
    <source>
        <dbReference type="ARBA" id="ARBA00025611"/>
    </source>
</evidence>
<keyword evidence="7" id="KW-0235">DNA replication</keyword>
<dbReference type="GO" id="GO:0003676">
    <property type="term" value="F:nucleic acid binding"/>
    <property type="evidence" value="ECO:0007669"/>
    <property type="project" value="InterPro"/>
</dbReference>
<dbReference type="InterPro" id="IPR004805">
    <property type="entry name" value="DnaE2/DnaE/PolC"/>
</dbReference>
<dbReference type="NCBIfam" id="TIGR00594">
    <property type="entry name" value="polc"/>
    <property type="match status" value="1"/>
</dbReference>
<sequence length="1121" mass="127391">MEFVHLHVNTEYSLLRSSAKIEALVARAKELQFSEIAITDQSVLYGVIPFYKACKQVGIKPIIGLELCITTKNKDETWIILLAKSQVGYQNLMKLSSISQVLGSNQKKQVEKHHLFSYCKDLIAISSPSKGEIQQLVLEGKSELALLTIKEYQTHFGDDFYIGIHDHGMATEKELNLKIVKLSREYQMNLVVTNQVVYIRKEDALAQRCLLAIEQGTTLEEIKTEFHTNEYYLKSKQEMEQLFSQIPEALLNTKKIADKCNLILNFGEHALPKFPLPAGVNSKEYLFKLCQEGLLTRYKLLTDEIQERLLFELKIIDQMQFNDYFLIVWDFMKFAHEKGMITGPGRGSAAGSLVAYVLHITNVDPIKYDLLFERFLNPERITMPDIDIDFPDTRREEVIEYVFQKYGKNHVAQIITFGTLAAKAALRDIGKVLGIPLKQIDSVAKQISSRPNLTIDEAVKETPSLQKLIQESDVITDWFHLAKRVEGIPRHASTHAAGIVISKDPLTDKVPVQKGHYEVLLTQYPMTILEEIGLLKMDFLGLRNLSFLEEIVSHIYQMEGKKINLESIPFDDQNTFQLLGVGDTTGVFQLESPGMRRVLSNLKPTEFEDIVAVNALYRPGPMENIPLFIAGKHNKRQVNYTHPDLKPILEKTYGVIIYQEQIMQIASKLAGFSLGEADILRRAVSKKKLETLEEQRNRFVQGCLKRGYDQKISNDVYDLIVRFANYGFNRSHSVAYSVISYQLAYLKANYPSAFFTALLTSAIGQPEKINQYIIDAKKKGIIVLTPSINKCSAGFIIGSSNDIEFGLAAIKNVGIRAIEEIVRERQKGGYYKNIFNFCARVSTRYINRRTLESLVAAGSFDDFGQHRASLLATLDYALEFGEQVRQQTEDRQSQLFYEEVKVPEGIQVPPFKDSEKLHYEKEALGFYLSSHPIEDYSEVANSHNRILVADALAKGEGIVRLAGLLETIRVVKTKKGEQMAFLKFSDESGELELTVFPKQYREFFALMKIGQLVFLEGKLEVSNERTQVIISKVLDVKNLSRSQIKEGILYLKIDQNHANQTKLVQLKSTLKMFPGNSKVILYYEERKQTVQLSDEFRITASNQCIEALNEMLGKGNVVLKS</sequence>
<dbReference type="CDD" id="cd04485">
    <property type="entry name" value="DnaE_OBF"/>
    <property type="match status" value="1"/>
</dbReference>
<dbReference type="InterPro" id="IPR004365">
    <property type="entry name" value="NA-bd_OB_tRNA"/>
</dbReference>
<dbReference type="PANTHER" id="PTHR32294:SF0">
    <property type="entry name" value="DNA POLYMERASE III SUBUNIT ALPHA"/>
    <property type="match status" value="1"/>
</dbReference>
<dbReference type="InterPro" id="IPR040982">
    <property type="entry name" value="DNA_pol3_finger"/>
</dbReference>
<dbReference type="InterPro" id="IPR029460">
    <property type="entry name" value="DNAPol_HHH"/>
</dbReference>
<keyword evidence="13" id="KW-1185">Reference proteome</keyword>
<dbReference type="InterPro" id="IPR011708">
    <property type="entry name" value="DNA_pol3_alpha_NTPase_dom"/>
</dbReference>
<proteinExistence type="inferred from homology"/>
<dbReference type="Pfam" id="PF07733">
    <property type="entry name" value="DNA_pol3_alpha"/>
    <property type="match status" value="1"/>
</dbReference>
<dbReference type="EMBL" id="QOUX01000046">
    <property type="protein sequence ID" value="RXI98534.1"/>
    <property type="molecule type" value="Genomic_DNA"/>
</dbReference>
<dbReference type="InterPro" id="IPR016195">
    <property type="entry name" value="Pol/histidinol_Pase-like"/>
</dbReference>
<dbReference type="InterPro" id="IPR041931">
    <property type="entry name" value="DNA_pol3_alpha_thumb_dom"/>
</dbReference>
<comment type="function">
    <text evidence="9">DNA polymerase III is a complex, multichain enzyme responsible for most of the replicative synthesis in bacteria. This DNA polymerase also exhibits 3' to 5' exonuclease activity. The alpha chain is the DNA polymerase.</text>
</comment>
<evidence type="ECO:0000256" key="3">
    <source>
        <dbReference type="ARBA" id="ARBA00012417"/>
    </source>
</evidence>
<dbReference type="Pfam" id="PF14579">
    <property type="entry name" value="HHH_6"/>
    <property type="match status" value="1"/>
</dbReference>
<dbReference type="NCBIfam" id="NF005298">
    <property type="entry name" value="PRK06826.1"/>
    <property type="match status" value="1"/>
</dbReference>
<dbReference type="Proteomes" id="UP000290649">
    <property type="component" value="Unassembled WGS sequence"/>
</dbReference>
<comment type="similarity">
    <text evidence="2">Belongs to the DNA polymerase type-C family. DnaE subfamily.</text>
</comment>
<dbReference type="GO" id="GO:0006260">
    <property type="term" value="P:DNA replication"/>
    <property type="evidence" value="ECO:0007669"/>
    <property type="project" value="UniProtKB-KW"/>
</dbReference>
<evidence type="ECO:0000313" key="13">
    <source>
        <dbReference type="Proteomes" id="UP000290649"/>
    </source>
</evidence>
<evidence type="ECO:0000256" key="8">
    <source>
        <dbReference type="ARBA" id="ARBA00022932"/>
    </source>
</evidence>
<keyword evidence="8" id="KW-0239">DNA-directed DNA polymerase</keyword>
<dbReference type="Gene3D" id="1.10.150.870">
    <property type="match status" value="1"/>
</dbReference>
<dbReference type="Gene3D" id="3.20.20.140">
    <property type="entry name" value="Metal-dependent hydrolases"/>
    <property type="match status" value="1"/>
</dbReference>
<keyword evidence="6 12" id="KW-0548">Nucleotidyltransferase</keyword>
<evidence type="ECO:0000256" key="10">
    <source>
        <dbReference type="ARBA" id="ARBA00049244"/>
    </source>
</evidence>
<gene>
    <name evidence="12" type="ORF">DS745_19630</name>
</gene>
<evidence type="ECO:0000313" key="12">
    <source>
        <dbReference type="EMBL" id="RXI98534.1"/>
    </source>
</evidence>
<dbReference type="GO" id="GO:0003887">
    <property type="term" value="F:DNA-directed DNA polymerase activity"/>
    <property type="evidence" value="ECO:0007669"/>
    <property type="project" value="UniProtKB-KW"/>
</dbReference>
<organism evidence="12 13">
    <name type="scientific">Anaerobacillus alkaliphilus</name>
    <dbReference type="NCBI Taxonomy" id="1548597"/>
    <lineage>
        <taxon>Bacteria</taxon>
        <taxon>Bacillati</taxon>
        <taxon>Bacillota</taxon>
        <taxon>Bacilli</taxon>
        <taxon>Bacillales</taxon>
        <taxon>Bacillaceae</taxon>
        <taxon>Anaerobacillus</taxon>
    </lineage>
</organism>
<dbReference type="Pfam" id="PF02811">
    <property type="entry name" value="PHP"/>
    <property type="match status" value="1"/>
</dbReference>
<dbReference type="Pfam" id="PF17657">
    <property type="entry name" value="DNA_pol3_finger"/>
    <property type="match status" value="1"/>
</dbReference>
<dbReference type="AlphaFoldDB" id="A0A4V1LG50"/>
<dbReference type="GO" id="GO:0008408">
    <property type="term" value="F:3'-5' exonuclease activity"/>
    <property type="evidence" value="ECO:0007669"/>
    <property type="project" value="InterPro"/>
</dbReference>
<evidence type="ECO:0000256" key="6">
    <source>
        <dbReference type="ARBA" id="ARBA00022695"/>
    </source>
</evidence>
<evidence type="ECO:0000256" key="2">
    <source>
        <dbReference type="ARBA" id="ARBA00009496"/>
    </source>
</evidence>